<evidence type="ECO:0000256" key="2">
    <source>
        <dbReference type="ARBA" id="ARBA00022649"/>
    </source>
</evidence>
<keyword evidence="5" id="KW-0479">Metal-binding</keyword>
<evidence type="ECO:0000256" key="9">
    <source>
        <dbReference type="ARBA" id="ARBA00038276"/>
    </source>
</evidence>
<dbReference type="InterPro" id="IPR052038">
    <property type="entry name" value="Type-VII_TA_antitoxin"/>
</dbReference>
<dbReference type="EMBL" id="FOAN01000008">
    <property type="protein sequence ID" value="SEM22461.1"/>
    <property type="molecule type" value="Genomic_DNA"/>
</dbReference>
<dbReference type="PANTHER" id="PTHR33571">
    <property type="entry name" value="SSL8005 PROTEIN"/>
    <property type="match status" value="1"/>
</dbReference>
<keyword evidence="7" id="KW-0067">ATP-binding</keyword>
<evidence type="ECO:0000256" key="4">
    <source>
        <dbReference type="ARBA" id="ARBA00022695"/>
    </source>
</evidence>
<evidence type="ECO:0000256" key="5">
    <source>
        <dbReference type="ARBA" id="ARBA00022723"/>
    </source>
</evidence>
<keyword evidence="6" id="KW-0547">Nucleotide-binding</keyword>
<proteinExistence type="inferred from homology"/>
<dbReference type="GO" id="GO:0046872">
    <property type="term" value="F:metal ion binding"/>
    <property type="evidence" value="ECO:0007669"/>
    <property type="project" value="UniProtKB-KW"/>
</dbReference>
<gene>
    <name evidence="11" type="ORF">SAMN04515666_108241</name>
</gene>
<accession>A0A1H7WLW1</accession>
<evidence type="ECO:0000259" key="10">
    <source>
        <dbReference type="Pfam" id="PF01909"/>
    </source>
</evidence>
<dbReference type="RefSeq" id="WP_091840174.1">
    <property type="nucleotide sequence ID" value="NZ_FOAN01000008.1"/>
</dbReference>
<evidence type="ECO:0000313" key="11">
    <source>
        <dbReference type="EMBL" id="SEM22461.1"/>
    </source>
</evidence>
<keyword evidence="3" id="KW-0808">Transferase</keyword>
<dbReference type="SUPFAM" id="SSF81301">
    <property type="entry name" value="Nucleotidyltransferase"/>
    <property type="match status" value="1"/>
</dbReference>
<comment type="cofactor">
    <cofactor evidence="1">
        <name>Mg(2+)</name>
        <dbReference type="ChEBI" id="CHEBI:18420"/>
    </cofactor>
</comment>
<feature type="domain" description="Polymerase nucleotidyl transferase" evidence="10">
    <location>
        <begin position="18"/>
        <end position="95"/>
    </location>
</feature>
<sequence>MTREQAIAEIAVSAAALRARGVEAAYLFGSTARGEARPDSDLDVFIDVAPDAKFSLLDLAGVHRVLNEAIGRKVDVTTRESLHPKLRSEIERDAVRVF</sequence>
<organism evidence="11 12">
    <name type="scientific">Bosea lupini</name>
    <dbReference type="NCBI Taxonomy" id="1036779"/>
    <lineage>
        <taxon>Bacteria</taxon>
        <taxon>Pseudomonadati</taxon>
        <taxon>Pseudomonadota</taxon>
        <taxon>Alphaproteobacteria</taxon>
        <taxon>Hyphomicrobiales</taxon>
        <taxon>Boseaceae</taxon>
        <taxon>Bosea</taxon>
    </lineage>
</organism>
<reference evidence="12" key="1">
    <citation type="submission" date="2016-10" db="EMBL/GenBank/DDBJ databases">
        <authorList>
            <person name="Varghese N."/>
            <person name="Submissions S."/>
        </authorList>
    </citation>
    <scope>NUCLEOTIDE SEQUENCE [LARGE SCALE GENOMIC DNA]</scope>
    <source>
        <strain evidence="12">LMG 26383,CCUG 61248,R- 45681</strain>
    </source>
</reference>
<dbReference type="Proteomes" id="UP000199664">
    <property type="component" value="Unassembled WGS sequence"/>
</dbReference>
<evidence type="ECO:0000256" key="8">
    <source>
        <dbReference type="ARBA" id="ARBA00022842"/>
    </source>
</evidence>
<dbReference type="Pfam" id="PF01909">
    <property type="entry name" value="NTP_transf_2"/>
    <property type="match status" value="1"/>
</dbReference>
<name>A0A1H7WLW1_9HYPH</name>
<protein>
    <recommendedName>
        <fullName evidence="10">Polymerase nucleotidyl transferase domain-containing protein</fullName>
    </recommendedName>
</protein>
<dbReference type="AlphaFoldDB" id="A0A1H7WLW1"/>
<dbReference type="STRING" id="1036779.SAMN04515666_108241"/>
<evidence type="ECO:0000256" key="3">
    <source>
        <dbReference type="ARBA" id="ARBA00022679"/>
    </source>
</evidence>
<dbReference type="CDD" id="cd05403">
    <property type="entry name" value="NT_KNTase_like"/>
    <property type="match status" value="1"/>
</dbReference>
<keyword evidence="12" id="KW-1185">Reference proteome</keyword>
<keyword evidence="8" id="KW-0460">Magnesium</keyword>
<comment type="similarity">
    <text evidence="9">Belongs to the MntA antitoxin family.</text>
</comment>
<keyword evidence="2" id="KW-1277">Toxin-antitoxin system</keyword>
<dbReference type="InterPro" id="IPR043519">
    <property type="entry name" value="NT_sf"/>
</dbReference>
<dbReference type="GO" id="GO:0016779">
    <property type="term" value="F:nucleotidyltransferase activity"/>
    <property type="evidence" value="ECO:0007669"/>
    <property type="project" value="UniProtKB-KW"/>
</dbReference>
<evidence type="ECO:0000256" key="6">
    <source>
        <dbReference type="ARBA" id="ARBA00022741"/>
    </source>
</evidence>
<evidence type="ECO:0000256" key="1">
    <source>
        <dbReference type="ARBA" id="ARBA00001946"/>
    </source>
</evidence>
<dbReference type="Gene3D" id="3.30.460.10">
    <property type="entry name" value="Beta Polymerase, domain 2"/>
    <property type="match status" value="1"/>
</dbReference>
<evidence type="ECO:0000256" key="7">
    <source>
        <dbReference type="ARBA" id="ARBA00022840"/>
    </source>
</evidence>
<dbReference type="GO" id="GO:0005524">
    <property type="term" value="F:ATP binding"/>
    <property type="evidence" value="ECO:0007669"/>
    <property type="project" value="UniProtKB-KW"/>
</dbReference>
<keyword evidence="4" id="KW-0548">Nucleotidyltransferase</keyword>
<dbReference type="PANTHER" id="PTHR33571:SF12">
    <property type="entry name" value="BSL3053 PROTEIN"/>
    <property type="match status" value="1"/>
</dbReference>
<evidence type="ECO:0000313" key="12">
    <source>
        <dbReference type="Proteomes" id="UP000199664"/>
    </source>
</evidence>
<dbReference type="InterPro" id="IPR002934">
    <property type="entry name" value="Polymerase_NTP_transf_dom"/>
</dbReference>
<dbReference type="OrthoDB" id="559450at2"/>